<evidence type="ECO:0000256" key="9">
    <source>
        <dbReference type="SAM" id="MobiDB-lite"/>
    </source>
</evidence>
<dbReference type="GO" id="GO:0007030">
    <property type="term" value="P:Golgi organization"/>
    <property type="evidence" value="ECO:0007669"/>
    <property type="project" value="InterPro"/>
</dbReference>
<evidence type="ECO:0000256" key="8">
    <source>
        <dbReference type="ARBA" id="ARBA00031344"/>
    </source>
</evidence>
<evidence type="ECO:0000259" key="11">
    <source>
        <dbReference type="Pfam" id="PF12022"/>
    </source>
</evidence>
<dbReference type="EMBL" id="CAHIKZ030000193">
    <property type="protein sequence ID" value="CAE1159286.1"/>
    <property type="molecule type" value="Genomic_DNA"/>
</dbReference>
<evidence type="ECO:0000256" key="6">
    <source>
        <dbReference type="ARBA" id="ARBA00023034"/>
    </source>
</evidence>
<dbReference type="AlphaFoldDB" id="A0A812AY29"/>
<comment type="subcellular location">
    <subcellularLocation>
        <location evidence="1">Golgi apparatus membrane</location>
        <topology evidence="1">Peripheral membrane protein</topology>
    </subcellularLocation>
</comment>
<dbReference type="InterPro" id="IPR009316">
    <property type="entry name" value="COG2"/>
</dbReference>
<dbReference type="Proteomes" id="UP000597762">
    <property type="component" value="Unassembled WGS sequence"/>
</dbReference>
<evidence type="ECO:0000256" key="5">
    <source>
        <dbReference type="ARBA" id="ARBA00022927"/>
    </source>
</evidence>
<dbReference type="GO" id="GO:0015031">
    <property type="term" value="P:protein transport"/>
    <property type="evidence" value="ECO:0007669"/>
    <property type="project" value="UniProtKB-KW"/>
</dbReference>
<protein>
    <recommendedName>
        <fullName evidence="3">Conserved oligomeric Golgi complex subunit 2</fullName>
    </recommendedName>
    <alternativeName>
        <fullName evidence="8">Component of oligomeric Golgi complex 2</fullName>
    </alternativeName>
</protein>
<keyword evidence="13" id="KW-1185">Reference proteome</keyword>
<dbReference type="PANTHER" id="PTHR12961:SF0">
    <property type="entry name" value="CONSERVED OLIGOMERIC GOLGI COMPLEX SUBUNIT 2"/>
    <property type="match status" value="1"/>
</dbReference>
<evidence type="ECO:0000313" key="13">
    <source>
        <dbReference type="Proteomes" id="UP000597762"/>
    </source>
</evidence>
<comment type="caution">
    <text evidence="12">The sequence shown here is derived from an EMBL/GenBank/DDBJ whole genome shotgun (WGS) entry which is preliminary data.</text>
</comment>
<keyword evidence="6" id="KW-0333">Golgi apparatus</keyword>
<feature type="domain" description="COG complex component COG2 C-terminal" evidence="11">
    <location>
        <begin position="373"/>
        <end position="693"/>
    </location>
</feature>
<keyword evidence="5" id="KW-0653">Protein transport</keyword>
<dbReference type="InterPro" id="IPR024602">
    <property type="entry name" value="COG_su2_N"/>
</dbReference>
<dbReference type="Pfam" id="PF12022">
    <property type="entry name" value="COG2_C"/>
    <property type="match status" value="1"/>
</dbReference>
<evidence type="ECO:0000259" key="10">
    <source>
        <dbReference type="Pfam" id="PF06148"/>
    </source>
</evidence>
<evidence type="ECO:0000256" key="1">
    <source>
        <dbReference type="ARBA" id="ARBA00004395"/>
    </source>
</evidence>
<keyword evidence="7" id="KW-0472">Membrane</keyword>
<dbReference type="OrthoDB" id="332281at2759"/>
<feature type="domain" description="Conserved oligomeric Golgi complex subunit 2 N-terminal" evidence="10">
    <location>
        <begin position="18"/>
        <end position="91"/>
    </location>
</feature>
<dbReference type="GO" id="GO:0000139">
    <property type="term" value="C:Golgi membrane"/>
    <property type="evidence" value="ECO:0007669"/>
    <property type="project" value="UniProtKB-SubCell"/>
</dbReference>
<gene>
    <name evidence="12" type="ORF">SPHA_5892</name>
</gene>
<accession>A0A812AY29</accession>
<dbReference type="InterPro" id="IPR024603">
    <property type="entry name" value="COG_complex_COG2_C"/>
</dbReference>
<dbReference type="GO" id="GO:0017119">
    <property type="term" value="C:Golgi transport complex"/>
    <property type="evidence" value="ECO:0007669"/>
    <property type="project" value="TreeGrafter"/>
</dbReference>
<evidence type="ECO:0000256" key="7">
    <source>
        <dbReference type="ARBA" id="ARBA00023136"/>
    </source>
</evidence>
<keyword evidence="4" id="KW-0813">Transport</keyword>
<feature type="region of interest" description="Disordered" evidence="9">
    <location>
        <begin position="462"/>
        <end position="498"/>
    </location>
</feature>
<dbReference type="GO" id="GO:0006891">
    <property type="term" value="P:intra-Golgi vesicle-mediated transport"/>
    <property type="evidence" value="ECO:0007669"/>
    <property type="project" value="TreeGrafter"/>
</dbReference>
<comment type="similarity">
    <text evidence="2">Belongs to the COG2 family.</text>
</comment>
<evidence type="ECO:0000256" key="3">
    <source>
        <dbReference type="ARBA" id="ARBA00020977"/>
    </source>
</evidence>
<dbReference type="PANTHER" id="PTHR12961">
    <property type="entry name" value="CONSERVED OLIGOMERIC GOLGI COMPLEX COMPONENT 2"/>
    <property type="match status" value="1"/>
</dbReference>
<evidence type="ECO:0000256" key="4">
    <source>
        <dbReference type="ARBA" id="ARBA00022448"/>
    </source>
</evidence>
<evidence type="ECO:0000313" key="12">
    <source>
        <dbReference type="EMBL" id="CAE1159286.1"/>
    </source>
</evidence>
<feature type="compositionally biased region" description="Polar residues" evidence="9">
    <location>
        <begin position="476"/>
        <end position="497"/>
    </location>
</feature>
<reference evidence="12" key="1">
    <citation type="submission" date="2021-01" db="EMBL/GenBank/DDBJ databases">
        <authorList>
            <person name="Li R."/>
            <person name="Bekaert M."/>
        </authorList>
    </citation>
    <scope>NUCLEOTIDE SEQUENCE</scope>
    <source>
        <strain evidence="12">Farmed</strain>
    </source>
</reference>
<organism evidence="12 13">
    <name type="scientific">Acanthosepion pharaonis</name>
    <name type="common">Pharaoh cuttlefish</name>
    <name type="synonym">Sepia pharaonis</name>
    <dbReference type="NCBI Taxonomy" id="158019"/>
    <lineage>
        <taxon>Eukaryota</taxon>
        <taxon>Metazoa</taxon>
        <taxon>Spiralia</taxon>
        <taxon>Lophotrochozoa</taxon>
        <taxon>Mollusca</taxon>
        <taxon>Cephalopoda</taxon>
        <taxon>Coleoidea</taxon>
        <taxon>Decapodiformes</taxon>
        <taxon>Sepiida</taxon>
        <taxon>Sepiina</taxon>
        <taxon>Sepiidae</taxon>
        <taxon>Acanthosepion</taxon>
    </lineage>
</organism>
<name>A0A812AY29_ACAPH</name>
<sequence>MAGDSTKPMTLPSGPATLCFDKDDFMKNDFNVDTFVMDCRRRVPLETLRDDLHVYLKILRSAMIELINKDYADFVNLSTNLVGMDKAINNLTVPLGQFKEEVLSVTSAMENAIEAVEEKLKHRQKIKEKKASLQRLINIVQSVEKIEQLLGLSSKLEATPGTDLNGQLIERVATEFNKLQFYVMKSRGLPLVEQVKPRIASITSTLQYSLEGSFLEGLDHNNTDILRQCLRTYALIDKIKDAESLFRKHVVRPFMEEIITEDFLRSSSLKGMYTKVLEFIPKHCQILKDITSSSSPSGDVIRGYDFVVNAVWPEIISNIEARIPSIFAPGNPDIFHEKFTISMDFLSKFEHQCGSQASVKRLREHSSYQLYMSKWNLPVYFQIRFQEIAGLFENSLVIGFNKTTENEFYLTASHQMWESIYKCWQSNVYLPTLVHRFLRLTLQLLSRYSVWIDETYQKEVEKPSVSSGSRSDRASTPANNMVTSKVNGLDTSNQQPTIPEPEPITLGQILFLIADAEKSSEKIFPVFVEHIEPKLKSLDFDNIDSIKGAFSDSQESVLFNVPKFQSYVVQEVTNHCSLHLKQVADIPRHYRRTNREVPSKPSSYSTGLFKPLTMFFDEHKIVLREAKREEIARAVLQNLAEQYYTATSDVLTSVKKMEDSLKRLKKARGTGVSTGTLGMSDDDKIRQQLIIDIEYYGQQVETFGFSSSSLQGFSQLLELCKEAKGSMSQTATNPSS</sequence>
<dbReference type="Pfam" id="PF06148">
    <property type="entry name" value="COG2_N"/>
    <property type="match status" value="1"/>
</dbReference>
<proteinExistence type="inferred from homology"/>
<evidence type="ECO:0000256" key="2">
    <source>
        <dbReference type="ARBA" id="ARBA00007603"/>
    </source>
</evidence>